<feature type="region of interest" description="Disordered" evidence="2">
    <location>
        <begin position="1"/>
        <end position="26"/>
    </location>
</feature>
<protein>
    <submittedName>
        <fullName evidence="4">LLM class flavin-dependent oxidoreductase</fullName>
    </submittedName>
</protein>
<dbReference type="GO" id="GO:0005829">
    <property type="term" value="C:cytosol"/>
    <property type="evidence" value="ECO:0007669"/>
    <property type="project" value="TreeGrafter"/>
</dbReference>
<dbReference type="SUPFAM" id="SSF51679">
    <property type="entry name" value="Bacterial luciferase-like"/>
    <property type="match status" value="1"/>
</dbReference>
<feature type="domain" description="Luciferase-like" evidence="3">
    <location>
        <begin position="36"/>
        <end position="333"/>
    </location>
</feature>
<dbReference type="InterPro" id="IPR050766">
    <property type="entry name" value="Bact_Lucif_Oxidored"/>
</dbReference>
<dbReference type="RefSeq" id="WP_205260110.1">
    <property type="nucleotide sequence ID" value="NZ_JAERWK010000010.1"/>
</dbReference>
<accession>A0A938Y7B7</accession>
<dbReference type="InterPro" id="IPR036661">
    <property type="entry name" value="Luciferase-like_sf"/>
</dbReference>
<dbReference type="CDD" id="cd00347">
    <property type="entry name" value="Flavin_utilizing_monoxygenases"/>
    <property type="match status" value="1"/>
</dbReference>
<comment type="caution">
    <text evidence="4">The sequence shown here is derived from an EMBL/GenBank/DDBJ whole genome shotgun (WGS) entry which is preliminary data.</text>
</comment>
<evidence type="ECO:0000256" key="2">
    <source>
        <dbReference type="SAM" id="MobiDB-lite"/>
    </source>
</evidence>
<sequence length="375" mass="39751">MSEPTTATGTTTGGPAERAEAAGLGRRTPGRAVLSVLDLATVGAGVPVTRALRDTAELAQLAERLGYRRFWVAEHHGMPAVASASPPVVLGHLSAVTSTIRLGSGGLMLPNHAPLAVAEQFATIGAFAPGRVDLGLGRAPGTDQLTAYALRRRMEDDRTDDMADRLAELQHFLRGDFAGDHPFGRIRVVPDPTGLVVWLLGSSDYSARLAGRLGLPFAFAHHFAGMGGTTEQALDVYRSSFRPSELLDAPYSMIGVNALAADDEESAAYQAAAGALSMVLLRQGRLQETPTPEQAAVYPYTPADRATIQAMRGTALVGTAEQIVDGLDDLVRRLEVDELMVTTQVHGAAVRRRSYELVAQAWTARQPAEPTPVAG</sequence>
<name>A0A938Y7B7_9ACTN</name>
<dbReference type="EMBL" id="JAERWK010000010">
    <property type="protein sequence ID" value="MBM9467145.1"/>
    <property type="molecule type" value="Genomic_DNA"/>
</dbReference>
<dbReference type="GO" id="GO:0016705">
    <property type="term" value="F:oxidoreductase activity, acting on paired donors, with incorporation or reduction of molecular oxygen"/>
    <property type="evidence" value="ECO:0007669"/>
    <property type="project" value="InterPro"/>
</dbReference>
<dbReference type="InterPro" id="IPR011251">
    <property type="entry name" value="Luciferase-like_dom"/>
</dbReference>
<dbReference type="AlphaFoldDB" id="A0A938Y7B7"/>
<dbReference type="Proteomes" id="UP000663792">
    <property type="component" value="Unassembled WGS sequence"/>
</dbReference>
<organism evidence="4 5">
    <name type="scientific">Nakamurella leprariae</name>
    <dbReference type="NCBI Taxonomy" id="2803911"/>
    <lineage>
        <taxon>Bacteria</taxon>
        <taxon>Bacillati</taxon>
        <taxon>Actinomycetota</taxon>
        <taxon>Actinomycetes</taxon>
        <taxon>Nakamurellales</taxon>
        <taxon>Nakamurellaceae</taxon>
        <taxon>Nakamurella</taxon>
    </lineage>
</organism>
<dbReference type="Gene3D" id="3.20.20.30">
    <property type="entry name" value="Luciferase-like domain"/>
    <property type="match status" value="1"/>
</dbReference>
<proteinExistence type="predicted"/>
<dbReference type="PANTHER" id="PTHR30137">
    <property type="entry name" value="LUCIFERASE-LIKE MONOOXYGENASE"/>
    <property type="match status" value="1"/>
</dbReference>
<dbReference type="PANTHER" id="PTHR30137:SF6">
    <property type="entry name" value="LUCIFERASE-LIKE MONOOXYGENASE"/>
    <property type="match status" value="1"/>
</dbReference>
<comment type="similarity">
    <text evidence="1">To bacterial alkanal monooxygenase alpha and beta chains.</text>
</comment>
<evidence type="ECO:0000313" key="4">
    <source>
        <dbReference type="EMBL" id="MBM9467145.1"/>
    </source>
</evidence>
<keyword evidence="5" id="KW-1185">Reference proteome</keyword>
<gene>
    <name evidence="4" type="ORF">JL106_07590</name>
</gene>
<dbReference type="NCBIfam" id="TIGR03558">
    <property type="entry name" value="oxido_grp_1"/>
    <property type="match status" value="1"/>
</dbReference>
<evidence type="ECO:0000259" key="3">
    <source>
        <dbReference type="Pfam" id="PF00296"/>
    </source>
</evidence>
<dbReference type="Pfam" id="PF00296">
    <property type="entry name" value="Bac_luciferase"/>
    <property type="match status" value="1"/>
</dbReference>
<evidence type="ECO:0000256" key="1">
    <source>
        <dbReference type="ARBA" id="ARBA00007789"/>
    </source>
</evidence>
<reference evidence="4" key="1">
    <citation type="submission" date="2021-01" db="EMBL/GenBank/DDBJ databases">
        <title>YIM 132084 draft genome.</title>
        <authorList>
            <person name="An D."/>
        </authorList>
    </citation>
    <scope>NUCLEOTIDE SEQUENCE</scope>
    <source>
        <strain evidence="4">YIM 132084</strain>
    </source>
</reference>
<evidence type="ECO:0000313" key="5">
    <source>
        <dbReference type="Proteomes" id="UP000663792"/>
    </source>
</evidence>
<dbReference type="InterPro" id="IPR019949">
    <property type="entry name" value="CmoO-like"/>
</dbReference>
<dbReference type="FunFam" id="3.20.20.30:FF:000002">
    <property type="entry name" value="LLM class flavin-dependent oxidoreductase"/>
    <property type="match status" value="1"/>
</dbReference>